<accession>W7A3K9</accession>
<evidence type="ECO:0000313" key="4">
    <source>
        <dbReference type="Proteomes" id="UP000030640"/>
    </source>
</evidence>
<keyword evidence="2" id="KW-1133">Transmembrane helix</keyword>
<dbReference type="RefSeq" id="XP_008815842.1">
    <property type="nucleotide sequence ID" value="XM_008817620.1"/>
</dbReference>
<dbReference type="AlphaFoldDB" id="W7A3K9"/>
<keyword evidence="2" id="KW-0472">Membrane</keyword>
<gene>
    <name evidence="3" type="ORF">C922_02021</name>
</gene>
<keyword evidence="2" id="KW-0812">Transmembrane</keyword>
<sequence length="295" mass="32614">MRNFDNTSSNTCQSGYSAQLESSLVSSSGDDAMNTTKRKSKFLSFTKICTFSLLMTMSQCYENANSNSSLCTFSGHNNGEGLRSLRMLASAESKEDQFESATVENEYEEDTQVQKEKKKCKASSPSSSPQSDAVDKTCPTECGACTCGFKTLDLYFEKKLFDILDAGNKKAQAVVDSGTHIMNGLKNYLKYVLLFSPLLLEFLASKLLVSGHYKTSQFISSVCVTFYLYVFYKIMERYALERDAYLDYEYYSPRKGASRSGCSGGNCEASCGKNACPGSNCERSCNKKSDSCSKK</sequence>
<dbReference type="OrthoDB" id="385986at2759"/>
<dbReference type="VEuPathDB" id="PlasmoDB:C922_02021"/>
<proteinExistence type="predicted"/>
<feature type="region of interest" description="Disordered" evidence="1">
    <location>
        <begin position="274"/>
        <end position="295"/>
    </location>
</feature>
<name>W7A3K9_9APIC</name>
<keyword evidence="4" id="KW-1185">Reference proteome</keyword>
<feature type="transmembrane region" description="Helical" evidence="2">
    <location>
        <begin position="215"/>
        <end position="232"/>
    </location>
</feature>
<organism evidence="3 4">
    <name type="scientific">Plasmodium inui San Antonio 1</name>
    <dbReference type="NCBI Taxonomy" id="1237626"/>
    <lineage>
        <taxon>Eukaryota</taxon>
        <taxon>Sar</taxon>
        <taxon>Alveolata</taxon>
        <taxon>Apicomplexa</taxon>
        <taxon>Aconoidasida</taxon>
        <taxon>Haemosporida</taxon>
        <taxon>Plasmodiidae</taxon>
        <taxon>Plasmodium</taxon>
        <taxon>Plasmodium (Plasmodium)</taxon>
    </lineage>
</organism>
<evidence type="ECO:0000256" key="2">
    <source>
        <dbReference type="SAM" id="Phobius"/>
    </source>
</evidence>
<feature type="compositionally biased region" description="Basic and acidic residues" evidence="1">
    <location>
        <begin position="284"/>
        <end position="295"/>
    </location>
</feature>
<evidence type="ECO:0000313" key="3">
    <source>
        <dbReference type="EMBL" id="EUD67832.1"/>
    </source>
</evidence>
<feature type="region of interest" description="Disordered" evidence="1">
    <location>
        <begin position="97"/>
        <end position="137"/>
    </location>
</feature>
<dbReference type="EMBL" id="KI965465">
    <property type="protein sequence ID" value="EUD67832.1"/>
    <property type="molecule type" value="Genomic_DNA"/>
</dbReference>
<feature type="transmembrane region" description="Helical" evidence="2">
    <location>
        <begin position="191"/>
        <end position="209"/>
    </location>
</feature>
<reference evidence="3 4" key="1">
    <citation type="submission" date="2013-02" db="EMBL/GenBank/DDBJ databases">
        <title>The Genome Sequence of Plasmodium inui San Antonio 1.</title>
        <authorList>
            <consortium name="The Broad Institute Genome Sequencing Platform"/>
            <consortium name="The Broad Institute Genome Sequencing Center for Infectious Disease"/>
            <person name="Neafsey D."/>
            <person name="Cheeseman I."/>
            <person name="Volkman S."/>
            <person name="Adams J."/>
            <person name="Walker B."/>
            <person name="Young S.K."/>
            <person name="Zeng Q."/>
            <person name="Gargeya S."/>
            <person name="Fitzgerald M."/>
            <person name="Haas B."/>
            <person name="Abouelleil A."/>
            <person name="Alvarado L."/>
            <person name="Arachchi H.M."/>
            <person name="Berlin A.M."/>
            <person name="Chapman S.B."/>
            <person name="Dewar J."/>
            <person name="Goldberg J."/>
            <person name="Griggs A."/>
            <person name="Gujja S."/>
            <person name="Hansen M."/>
            <person name="Howarth C."/>
            <person name="Imamovic A."/>
            <person name="Larimer J."/>
            <person name="McCowan C."/>
            <person name="Murphy C."/>
            <person name="Neiman D."/>
            <person name="Pearson M."/>
            <person name="Priest M."/>
            <person name="Roberts A."/>
            <person name="Saif S."/>
            <person name="Shea T."/>
            <person name="Sisk P."/>
            <person name="Sykes S."/>
            <person name="Wortman J."/>
            <person name="Nusbaum C."/>
            <person name="Birren B."/>
        </authorList>
    </citation>
    <scope>NUCLEOTIDE SEQUENCE [LARGE SCALE GENOMIC DNA]</scope>
    <source>
        <strain evidence="3 4">San Antonio 1</strain>
    </source>
</reference>
<evidence type="ECO:0000256" key="1">
    <source>
        <dbReference type="SAM" id="MobiDB-lite"/>
    </source>
</evidence>
<dbReference type="InterPro" id="IPR022139">
    <property type="entry name" value="Fam-L/Fam-M-like_plasmodium"/>
</dbReference>
<dbReference type="Pfam" id="PF12420">
    <property type="entry name" value="DUF3671"/>
    <property type="match status" value="1"/>
</dbReference>
<protein>
    <submittedName>
        <fullName evidence="3">Uncharacterized protein</fullName>
    </submittedName>
</protein>
<dbReference type="GeneID" id="20037295"/>
<dbReference type="Proteomes" id="UP000030640">
    <property type="component" value="Unassembled WGS sequence"/>
</dbReference>